<keyword evidence="1" id="KW-0732">Signal</keyword>
<comment type="caution">
    <text evidence="3">The sequence shown here is derived from an EMBL/GenBank/DDBJ whole genome shotgun (WGS) entry which is preliminary data.</text>
</comment>
<evidence type="ECO:0000259" key="2">
    <source>
        <dbReference type="Pfam" id="PF07995"/>
    </source>
</evidence>
<dbReference type="AlphaFoldDB" id="A0A432XEB1"/>
<dbReference type="RefSeq" id="WP_126834343.1">
    <property type="nucleotide sequence ID" value="NZ_PIPT01000007.1"/>
</dbReference>
<protein>
    <submittedName>
        <fullName evidence="3">Glucose dehydrogenase</fullName>
    </submittedName>
</protein>
<accession>A0A432XEB1</accession>
<name>A0A432XEB1_9GAMM</name>
<proteinExistence type="predicted"/>
<dbReference type="InterPro" id="IPR012938">
    <property type="entry name" value="Glc/Sorbosone_DH"/>
</dbReference>
<dbReference type="InterPro" id="IPR011042">
    <property type="entry name" value="6-blade_b-propeller_TolB-like"/>
</dbReference>
<dbReference type="PANTHER" id="PTHR19328:SF75">
    <property type="entry name" value="ALDOSE SUGAR DEHYDROGENASE YLII"/>
    <property type="match status" value="1"/>
</dbReference>
<dbReference type="Proteomes" id="UP000286678">
    <property type="component" value="Unassembled WGS sequence"/>
</dbReference>
<reference evidence="4" key="1">
    <citation type="journal article" date="2018" name="Front. Microbiol.">
        <title>Genome-Based Analysis Reveals the Taxonomy and Diversity of the Family Idiomarinaceae.</title>
        <authorList>
            <person name="Liu Y."/>
            <person name="Lai Q."/>
            <person name="Shao Z."/>
        </authorList>
    </citation>
    <scope>NUCLEOTIDE SEQUENCE [LARGE SCALE GENOMIC DNA]</scope>
    <source>
        <strain evidence="4">SW15</strain>
    </source>
</reference>
<evidence type="ECO:0000256" key="1">
    <source>
        <dbReference type="SAM" id="SignalP"/>
    </source>
</evidence>
<evidence type="ECO:0000313" key="4">
    <source>
        <dbReference type="Proteomes" id="UP000286678"/>
    </source>
</evidence>
<gene>
    <name evidence="3" type="ORF">CWE21_10210</name>
</gene>
<dbReference type="InterPro" id="IPR011041">
    <property type="entry name" value="Quinoprot_gluc/sorb_DH_b-prop"/>
</dbReference>
<feature type="signal peptide" evidence="1">
    <location>
        <begin position="1"/>
        <end position="19"/>
    </location>
</feature>
<dbReference type="EMBL" id="PIPT01000007">
    <property type="protein sequence ID" value="RUO46966.1"/>
    <property type="molecule type" value="Genomic_DNA"/>
</dbReference>
<dbReference type="PANTHER" id="PTHR19328">
    <property type="entry name" value="HEDGEHOG-INTERACTING PROTEIN"/>
    <property type="match status" value="1"/>
</dbReference>
<dbReference type="SUPFAM" id="SSF50952">
    <property type="entry name" value="Soluble quinoprotein glucose dehydrogenase"/>
    <property type="match status" value="1"/>
</dbReference>
<feature type="chain" id="PRO_5019371865" evidence="1">
    <location>
        <begin position="20"/>
        <end position="372"/>
    </location>
</feature>
<dbReference type="Gene3D" id="2.120.10.30">
    <property type="entry name" value="TolB, C-terminal domain"/>
    <property type="match status" value="1"/>
</dbReference>
<sequence length="372" mass="40868">MKKLIFSLMLGALFHSAWASNEVKVEVVAEGLSFPWSLQQLPAEQGGWLVTERGGRLLHIADDGSVNAIPLQLPELFVTGQSGLFEVTLAPDFETSRELLLSYACGSLSANTTCLARASLSANAPYETTEVKQIFAAQPLRKGAAHYGGRMTWLPDGTLLLTLGDGFDYREQAQNLNNHLGKVVRLQRDGSVAADNPFPDKAAGYIFSYGHRNSQGIVYDPARDVIWQHEHGPKGGDEINRLQAGKNYGWPIASYGIDYTGAMVTPYQDLPGVIQPMYQWTPSLAPSDMALYKGDLFAQWQGDLLVSHLAGKRVQRLRLNEGTWQVEQTIEVDNKARIRAVEVARDGAVWLATDAAEGKILRLSPTGSESRR</sequence>
<organism evidence="3 4">
    <name type="scientific">Pseudidiomarina aquimaris</name>
    <dbReference type="NCBI Taxonomy" id="641841"/>
    <lineage>
        <taxon>Bacteria</taxon>
        <taxon>Pseudomonadati</taxon>
        <taxon>Pseudomonadota</taxon>
        <taxon>Gammaproteobacteria</taxon>
        <taxon>Alteromonadales</taxon>
        <taxon>Idiomarinaceae</taxon>
        <taxon>Pseudidiomarina</taxon>
    </lineage>
</organism>
<keyword evidence="4" id="KW-1185">Reference proteome</keyword>
<dbReference type="Pfam" id="PF07995">
    <property type="entry name" value="GSDH"/>
    <property type="match status" value="1"/>
</dbReference>
<dbReference type="OrthoDB" id="9770043at2"/>
<evidence type="ECO:0000313" key="3">
    <source>
        <dbReference type="EMBL" id="RUO46966.1"/>
    </source>
</evidence>
<feature type="domain" description="Glucose/Sorbosone dehydrogenase" evidence="2">
    <location>
        <begin position="33"/>
        <end position="362"/>
    </location>
</feature>